<evidence type="ECO:0000256" key="1">
    <source>
        <dbReference type="ARBA" id="ARBA00007577"/>
    </source>
</evidence>
<evidence type="ECO:0000256" key="5">
    <source>
        <dbReference type="ARBA" id="ARBA00022989"/>
    </source>
</evidence>
<dbReference type="PANTHER" id="PTHR45136:SF2">
    <property type="entry name" value="ABC TRANSPORTER DOMAIN-CONTAINING PROTEIN"/>
    <property type="match status" value="1"/>
</dbReference>
<evidence type="ECO:0000256" key="8">
    <source>
        <dbReference type="SAM" id="Phobius"/>
    </source>
</evidence>
<keyword evidence="10" id="KW-1185">Reference proteome</keyword>
<feature type="transmembrane region" description="Helical" evidence="8">
    <location>
        <begin position="6"/>
        <end position="39"/>
    </location>
</feature>
<keyword evidence="7" id="KW-0325">Glycoprotein</keyword>
<dbReference type="InterPro" id="IPR036640">
    <property type="entry name" value="ABC1_TM_sf"/>
</dbReference>
<dbReference type="PANTHER" id="PTHR45136">
    <property type="entry name" value="ABC TRANSPORTER DOMAIN-CONTAINING PROTEIN"/>
    <property type="match status" value="1"/>
</dbReference>
<reference evidence="9" key="1">
    <citation type="submission" date="2020-10" db="EMBL/GenBank/DDBJ databases">
        <authorList>
            <person name="Han B."/>
            <person name="Lu T."/>
            <person name="Zhao Q."/>
            <person name="Huang X."/>
            <person name="Zhao Y."/>
        </authorList>
    </citation>
    <scope>NUCLEOTIDE SEQUENCE</scope>
</reference>
<dbReference type="OrthoDB" id="6500128at2759"/>
<keyword evidence="5 8" id="KW-1133">Transmembrane helix</keyword>
<comment type="similarity">
    <text evidence="1">Belongs to the ABC transporter superfamily. ABCB family. Multidrug resistance exporter (TC 3.A.1.201) subfamily.</text>
</comment>
<name>A0A811S6X0_9POAL</name>
<keyword evidence="3 8" id="KW-0812">Transmembrane</keyword>
<evidence type="ECO:0000256" key="4">
    <source>
        <dbReference type="ARBA" id="ARBA00022737"/>
    </source>
</evidence>
<feature type="transmembrane region" description="Helical" evidence="8">
    <location>
        <begin position="51"/>
        <end position="73"/>
    </location>
</feature>
<evidence type="ECO:0000256" key="2">
    <source>
        <dbReference type="ARBA" id="ARBA00022448"/>
    </source>
</evidence>
<keyword evidence="2" id="KW-0813">Transport</keyword>
<proteinExistence type="inferred from homology"/>
<sequence>MNSLEWAYALVGSLGSMVCGSFSAIFAYILSAVLSVYYAPDPRYMKREITKYCYLLIGMSSAVLLFNTVQQVFWDTVGENLTKCVRESREDVRCRALQRDRLVGRRQER</sequence>
<evidence type="ECO:0000256" key="6">
    <source>
        <dbReference type="ARBA" id="ARBA00023136"/>
    </source>
</evidence>
<dbReference type="GO" id="GO:0005524">
    <property type="term" value="F:ATP binding"/>
    <property type="evidence" value="ECO:0007669"/>
    <property type="project" value="InterPro"/>
</dbReference>
<dbReference type="AlphaFoldDB" id="A0A811S6X0"/>
<keyword evidence="4" id="KW-0677">Repeat</keyword>
<accession>A0A811S6X0</accession>
<evidence type="ECO:0000256" key="3">
    <source>
        <dbReference type="ARBA" id="ARBA00022692"/>
    </source>
</evidence>
<evidence type="ECO:0000313" key="10">
    <source>
        <dbReference type="Proteomes" id="UP000604825"/>
    </source>
</evidence>
<evidence type="ECO:0000256" key="7">
    <source>
        <dbReference type="ARBA" id="ARBA00023180"/>
    </source>
</evidence>
<keyword evidence="6 8" id="KW-0472">Membrane</keyword>
<dbReference type="SUPFAM" id="SSF90123">
    <property type="entry name" value="ABC transporter transmembrane region"/>
    <property type="match status" value="1"/>
</dbReference>
<dbReference type="GO" id="GO:0016020">
    <property type="term" value="C:membrane"/>
    <property type="evidence" value="ECO:0007669"/>
    <property type="project" value="InterPro"/>
</dbReference>
<dbReference type="Gene3D" id="1.20.1560.10">
    <property type="entry name" value="ABC transporter type 1, transmembrane domain"/>
    <property type="match status" value="1"/>
</dbReference>
<comment type="caution">
    <text evidence="9">The sequence shown here is derived from an EMBL/GenBank/DDBJ whole genome shotgun (WGS) entry which is preliminary data.</text>
</comment>
<dbReference type="EMBL" id="CAJGYO010000019">
    <property type="protein sequence ID" value="CAD6338249.1"/>
    <property type="molecule type" value="Genomic_DNA"/>
</dbReference>
<protein>
    <submittedName>
        <fullName evidence="9">Uncharacterized protein</fullName>
    </submittedName>
</protein>
<dbReference type="Proteomes" id="UP000604825">
    <property type="component" value="Unassembled WGS sequence"/>
</dbReference>
<organism evidence="9 10">
    <name type="scientific">Miscanthus lutarioriparius</name>
    <dbReference type="NCBI Taxonomy" id="422564"/>
    <lineage>
        <taxon>Eukaryota</taxon>
        <taxon>Viridiplantae</taxon>
        <taxon>Streptophyta</taxon>
        <taxon>Embryophyta</taxon>
        <taxon>Tracheophyta</taxon>
        <taxon>Spermatophyta</taxon>
        <taxon>Magnoliopsida</taxon>
        <taxon>Liliopsida</taxon>
        <taxon>Poales</taxon>
        <taxon>Poaceae</taxon>
        <taxon>PACMAD clade</taxon>
        <taxon>Panicoideae</taxon>
        <taxon>Andropogonodae</taxon>
        <taxon>Andropogoneae</taxon>
        <taxon>Saccharinae</taxon>
        <taxon>Miscanthus</taxon>
    </lineage>
</organism>
<gene>
    <name evidence="9" type="ORF">NCGR_LOCUS62347</name>
</gene>
<evidence type="ECO:0000313" key="9">
    <source>
        <dbReference type="EMBL" id="CAD6338249.1"/>
    </source>
</evidence>